<proteinExistence type="predicted"/>
<organism evidence="1 2">
    <name type="scientific">Melastoma candidum</name>
    <dbReference type="NCBI Taxonomy" id="119954"/>
    <lineage>
        <taxon>Eukaryota</taxon>
        <taxon>Viridiplantae</taxon>
        <taxon>Streptophyta</taxon>
        <taxon>Embryophyta</taxon>
        <taxon>Tracheophyta</taxon>
        <taxon>Spermatophyta</taxon>
        <taxon>Magnoliopsida</taxon>
        <taxon>eudicotyledons</taxon>
        <taxon>Gunneridae</taxon>
        <taxon>Pentapetalae</taxon>
        <taxon>rosids</taxon>
        <taxon>malvids</taxon>
        <taxon>Myrtales</taxon>
        <taxon>Melastomataceae</taxon>
        <taxon>Melastomatoideae</taxon>
        <taxon>Melastomateae</taxon>
        <taxon>Melastoma</taxon>
    </lineage>
</organism>
<evidence type="ECO:0000313" key="2">
    <source>
        <dbReference type="Proteomes" id="UP001057402"/>
    </source>
</evidence>
<comment type="caution">
    <text evidence="1">The sequence shown here is derived from an EMBL/GenBank/DDBJ whole genome shotgun (WGS) entry which is preliminary data.</text>
</comment>
<reference evidence="2" key="1">
    <citation type="journal article" date="2023" name="Front. Plant Sci.">
        <title>Chromosomal-level genome assembly of Melastoma candidum provides insights into trichome evolution.</title>
        <authorList>
            <person name="Zhong Y."/>
            <person name="Wu W."/>
            <person name="Sun C."/>
            <person name="Zou P."/>
            <person name="Liu Y."/>
            <person name="Dai S."/>
            <person name="Zhou R."/>
        </authorList>
    </citation>
    <scope>NUCLEOTIDE SEQUENCE [LARGE SCALE GENOMIC DNA]</scope>
</reference>
<name>A0ACB9MEJ1_9MYRT</name>
<sequence length="891" mass="97868">MTGGGVPPVTLGGKGATALTSTALFAVSVGRARLSLDASSYDRLSAGPAPQQQPAAIPLASSPIPPYFTPAEHRAALTVLLNKLLATSGSSSVRALLPDLILVHLNSNDRWEAFKFETLCLTEEESCLVERSCCGLYGVCGILDHQVTALSAVIDAVVALSCEAVRADVGCFNLMDSGDGFVSKEEIGVAGDLRVLLNGSKLVGKVEVEGVASVPKVNGVLRKVAKALHAESRVNLNSALRKGKSGDGAGEAVTNVVLPLADVVFNLGKSSLGRVKMNLDSIGHESLKNDLEILFENKSVKSDDLRGQFKVVVDSYVVGDCHRFVHEVLGLVGMVWKIVAWELVTSLVVFEGSELVVESESERDGEGNGKQVDKKSEKKKKKMVLGKGTSVILQLFKDVLQRKEGFGSSSAEYLEKLVSRAILFVETKDSEFDDFLTKVKDIVDSNQSRRLPKLPKGTRDFAKEQMTIREKAFSIITEVFKKHGATALDTPVFELRETLMGKYGEDSKLIYDLADQGGELCSLRYDLTVPFARYMAMNGLNSLKRYQIAKVYRRDNPSKGRYREFYQCDFDIAGQYVKMGPDFEVLKIVTELLDNLSIGDYEVKLNHRKLLDGMLEICGVPPEKFRTICSSIDKLDKQPFEQIRKEMIEEKGLTAEMADGIGSLVKERGSPLDLLAKLQQEGSKFMENKGSVEALSDLKILFKALEKSKCINKIVFDLSLARGLDYYTGVIYEAVFKGATQVGSIAAGGRYDNLIGMFGNKQVPAVGVSLGIERVFAIMEQHQKDQNQVVRATETQVLVGFLGDDLPQAAELASEFWDAGLKADYLVNKRVMKHIEHAKELRVPFMVLVGERELSEGVVKLKDIEASKEETVARDRIVQELKNRLSSSREY</sequence>
<accession>A0ACB9MEJ1</accession>
<dbReference type="Proteomes" id="UP001057402">
    <property type="component" value="Chromosome 10"/>
</dbReference>
<evidence type="ECO:0000313" key="1">
    <source>
        <dbReference type="EMBL" id="KAI4321215.1"/>
    </source>
</evidence>
<protein>
    <submittedName>
        <fullName evidence="1">Uncharacterized protein</fullName>
    </submittedName>
</protein>
<keyword evidence="2" id="KW-1185">Reference proteome</keyword>
<dbReference type="EMBL" id="CM042889">
    <property type="protein sequence ID" value="KAI4321215.1"/>
    <property type="molecule type" value="Genomic_DNA"/>
</dbReference>
<gene>
    <name evidence="1" type="ORF">MLD38_034623</name>
</gene>